<protein>
    <submittedName>
        <fullName evidence="5">Uncharacterized protein</fullName>
    </submittedName>
</protein>
<reference evidence="5" key="1">
    <citation type="submission" date="2023-02" db="EMBL/GenBank/DDBJ databases">
        <title>Genome of toxic invasive species Heracleum sosnowskyi carries increased number of genes despite the absence of recent whole-genome duplications.</title>
        <authorList>
            <person name="Schelkunov M."/>
            <person name="Shtratnikova V."/>
            <person name="Makarenko M."/>
            <person name="Klepikova A."/>
            <person name="Omelchenko D."/>
            <person name="Novikova G."/>
            <person name="Obukhova E."/>
            <person name="Bogdanov V."/>
            <person name="Penin A."/>
            <person name="Logacheva M."/>
        </authorList>
    </citation>
    <scope>NUCLEOTIDE SEQUENCE</scope>
    <source>
        <strain evidence="5">Hsosn_3</strain>
        <tissue evidence="5">Leaf</tissue>
    </source>
</reference>
<gene>
    <name evidence="5" type="ORF">POM88_022076</name>
</gene>
<evidence type="ECO:0000256" key="1">
    <source>
        <dbReference type="ARBA" id="ARBA00022598"/>
    </source>
</evidence>
<dbReference type="EMBL" id="JAUIZM010000005">
    <property type="protein sequence ID" value="KAK1384341.1"/>
    <property type="molecule type" value="Genomic_DNA"/>
</dbReference>
<keyword evidence="4" id="KW-0067">ATP-binding</keyword>
<proteinExistence type="predicted"/>
<keyword evidence="2" id="KW-0819">tRNA processing</keyword>
<name>A0AAD8IG59_9APIA</name>
<keyword evidence="1" id="KW-0436">Ligase</keyword>
<dbReference type="GO" id="GO:0005524">
    <property type="term" value="F:ATP binding"/>
    <property type="evidence" value="ECO:0007669"/>
    <property type="project" value="UniProtKB-KW"/>
</dbReference>
<comment type="caution">
    <text evidence="5">The sequence shown here is derived from an EMBL/GenBank/DDBJ whole genome shotgun (WGS) entry which is preliminary data.</text>
</comment>
<reference evidence="5" key="2">
    <citation type="submission" date="2023-05" db="EMBL/GenBank/DDBJ databases">
        <authorList>
            <person name="Schelkunov M.I."/>
        </authorList>
    </citation>
    <scope>NUCLEOTIDE SEQUENCE</scope>
    <source>
        <strain evidence="5">Hsosn_3</strain>
        <tissue evidence="5">Leaf</tissue>
    </source>
</reference>
<dbReference type="Gene3D" id="3.40.50.620">
    <property type="entry name" value="HUPs"/>
    <property type="match status" value="1"/>
</dbReference>
<evidence type="ECO:0000256" key="4">
    <source>
        <dbReference type="ARBA" id="ARBA00022840"/>
    </source>
</evidence>
<dbReference type="PANTHER" id="PTHR43033">
    <property type="entry name" value="TRNA(ILE)-LYSIDINE SYNTHASE-RELATED"/>
    <property type="match status" value="1"/>
</dbReference>
<dbReference type="InterPro" id="IPR014729">
    <property type="entry name" value="Rossmann-like_a/b/a_fold"/>
</dbReference>
<dbReference type="PANTHER" id="PTHR43033:SF5">
    <property type="entry name" value="TRNA(ILE)-LYSIDINE SYNTHETASE"/>
    <property type="match status" value="1"/>
</dbReference>
<evidence type="ECO:0000256" key="2">
    <source>
        <dbReference type="ARBA" id="ARBA00022694"/>
    </source>
</evidence>
<evidence type="ECO:0000313" key="5">
    <source>
        <dbReference type="EMBL" id="KAK1384341.1"/>
    </source>
</evidence>
<sequence>MLAIIFDHGLHTESETEAKVVQSRVLNMGIRCEIGHVGWPNGKPKQGHVQEAAGAVRQSCFILRLSRNSGVLGLAGMAFICQVFNTNLNFIVRGSNRILLVGPMLEFTKDDMYKMYISVKICHYYSISISQNLFLSYLSSLYGYAVVHLEILNTKEINNLCLSTFVTLLLKFISQRHRLVRGSALKQVMDYVRTYPCKVSSPSSLYLTTLFKLHLEIRSSKRVSTSLANSLHSNQIGYYMNRFLLQWKLTKNFPIKTYSLEKDGQGQGSGETVHHYYCKYCLVGLIWNLKFATWLIPIGLYLAELFKCHDVKDFLDKQLLEMEMCKETESVDTCSECERSSAERALLSLKSITVAARRDLPVLVHPQGLLLSIPVC</sequence>
<evidence type="ECO:0000313" key="6">
    <source>
        <dbReference type="Proteomes" id="UP001237642"/>
    </source>
</evidence>
<dbReference type="GO" id="GO:0016879">
    <property type="term" value="F:ligase activity, forming carbon-nitrogen bonds"/>
    <property type="evidence" value="ECO:0007669"/>
    <property type="project" value="InterPro"/>
</dbReference>
<dbReference type="Proteomes" id="UP001237642">
    <property type="component" value="Unassembled WGS sequence"/>
</dbReference>
<dbReference type="AlphaFoldDB" id="A0AAD8IG59"/>
<accession>A0AAD8IG59</accession>
<keyword evidence="6" id="KW-1185">Reference proteome</keyword>
<keyword evidence="3" id="KW-0547">Nucleotide-binding</keyword>
<evidence type="ECO:0000256" key="3">
    <source>
        <dbReference type="ARBA" id="ARBA00022741"/>
    </source>
</evidence>
<dbReference type="SUPFAM" id="SSF52402">
    <property type="entry name" value="Adenine nucleotide alpha hydrolases-like"/>
    <property type="match status" value="1"/>
</dbReference>
<organism evidence="5 6">
    <name type="scientific">Heracleum sosnowskyi</name>
    <dbReference type="NCBI Taxonomy" id="360622"/>
    <lineage>
        <taxon>Eukaryota</taxon>
        <taxon>Viridiplantae</taxon>
        <taxon>Streptophyta</taxon>
        <taxon>Embryophyta</taxon>
        <taxon>Tracheophyta</taxon>
        <taxon>Spermatophyta</taxon>
        <taxon>Magnoliopsida</taxon>
        <taxon>eudicotyledons</taxon>
        <taxon>Gunneridae</taxon>
        <taxon>Pentapetalae</taxon>
        <taxon>asterids</taxon>
        <taxon>campanulids</taxon>
        <taxon>Apiales</taxon>
        <taxon>Apiaceae</taxon>
        <taxon>Apioideae</taxon>
        <taxon>apioid superclade</taxon>
        <taxon>Tordylieae</taxon>
        <taxon>Tordyliinae</taxon>
        <taxon>Heracleum</taxon>
    </lineage>
</organism>
<dbReference type="GO" id="GO:0008033">
    <property type="term" value="P:tRNA processing"/>
    <property type="evidence" value="ECO:0007669"/>
    <property type="project" value="UniProtKB-KW"/>
</dbReference>
<dbReference type="InterPro" id="IPR012094">
    <property type="entry name" value="tRNA_Ile_lys_synt"/>
</dbReference>